<proteinExistence type="predicted"/>
<dbReference type="EMBL" id="CP002080">
    <property type="protein sequence ID" value="ADI90292.1"/>
    <property type="molecule type" value="Genomic_DNA"/>
</dbReference>
<gene>
    <name evidence="1" type="ordered locus">AOLE_06995</name>
</gene>
<dbReference type="AlphaFoldDB" id="A0AAN0P7K3"/>
<sequence length="49" mass="5699">MFINRLKVDKSADKVADFLILNKTIKPSEESFYSKADTYIINNYMSFTS</sequence>
<dbReference type="Proteomes" id="UP000000392">
    <property type="component" value="Chromosome"/>
</dbReference>
<protein>
    <submittedName>
        <fullName evidence="1">Uncharacterized protein</fullName>
    </submittedName>
</protein>
<dbReference type="KEGG" id="acd:AOLE_06995"/>
<organism evidence="1 2">
    <name type="scientific">Acinetobacter oleivorans (strain JCM 16667 / KCTC 23045 / DR1)</name>
    <dbReference type="NCBI Taxonomy" id="436717"/>
    <lineage>
        <taxon>Bacteria</taxon>
        <taxon>Pseudomonadati</taxon>
        <taxon>Pseudomonadota</taxon>
        <taxon>Gammaproteobacteria</taxon>
        <taxon>Moraxellales</taxon>
        <taxon>Moraxellaceae</taxon>
        <taxon>Acinetobacter</taxon>
    </lineage>
</organism>
<evidence type="ECO:0000313" key="1">
    <source>
        <dbReference type="EMBL" id="ADI90292.1"/>
    </source>
</evidence>
<evidence type="ECO:0000313" key="2">
    <source>
        <dbReference type="Proteomes" id="UP000000392"/>
    </source>
</evidence>
<name>A0AAN0P7K3_ACISD</name>
<reference evidence="1 2" key="1">
    <citation type="journal article" date="2010" name="J. Bacteriol.">
        <title>Complete genome sequence of the diesel-degrading Acinetobacter sp. strain DR1.</title>
        <authorList>
            <person name="Jung J."/>
            <person name="Baek J.H."/>
            <person name="Park W."/>
        </authorList>
    </citation>
    <scope>NUCLEOTIDE SEQUENCE [LARGE SCALE GENOMIC DNA]</scope>
    <source>
        <strain evidence="2">JCM 16667 / KCTC 23045 / DR1</strain>
    </source>
</reference>
<accession>A0AAN0P7K3</accession>